<keyword evidence="2" id="KW-1185">Reference proteome</keyword>
<evidence type="ECO:0000313" key="2">
    <source>
        <dbReference type="Proteomes" id="UP000053593"/>
    </source>
</evidence>
<protein>
    <submittedName>
        <fullName evidence="1">Uncharacterized protein</fullName>
    </submittedName>
</protein>
<proteinExistence type="predicted"/>
<name>A0A0D0B135_9AGAR</name>
<dbReference type="OrthoDB" id="3234349at2759"/>
<accession>A0A0D0B135</accession>
<evidence type="ECO:0000313" key="1">
    <source>
        <dbReference type="EMBL" id="KIK56795.1"/>
    </source>
</evidence>
<dbReference type="Proteomes" id="UP000053593">
    <property type="component" value="Unassembled WGS sequence"/>
</dbReference>
<sequence>MLIVDSMHAILEGLIHYHCRRVLQLDTKFMRSQKNPDIHPAFIHPWRPFDPKYNLHLEKKRHEISDRDLEDDQIAKIQETLQLPFESGEPRSMTKEKLHNKLNQYQLAPLQYVWFSLSLPTLLTIFGKDGEARVVKAQEKSHFIQLLIKWRNTKP</sequence>
<dbReference type="EMBL" id="KN834795">
    <property type="protein sequence ID" value="KIK56795.1"/>
    <property type="molecule type" value="Genomic_DNA"/>
</dbReference>
<dbReference type="AlphaFoldDB" id="A0A0D0B135"/>
<organism evidence="1 2">
    <name type="scientific">Collybiopsis luxurians FD-317 M1</name>
    <dbReference type="NCBI Taxonomy" id="944289"/>
    <lineage>
        <taxon>Eukaryota</taxon>
        <taxon>Fungi</taxon>
        <taxon>Dikarya</taxon>
        <taxon>Basidiomycota</taxon>
        <taxon>Agaricomycotina</taxon>
        <taxon>Agaricomycetes</taxon>
        <taxon>Agaricomycetidae</taxon>
        <taxon>Agaricales</taxon>
        <taxon>Marasmiineae</taxon>
        <taxon>Omphalotaceae</taxon>
        <taxon>Collybiopsis</taxon>
        <taxon>Collybiopsis luxurians</taxon>
    </lineage>
</organism>
<gene>
    <name evidence="1" type="ORF">GYMLUDRAFT_247574</name>
</gene>
<dbReference type="HOGENOM" id="CLU_1695679_0_0_1"/>
<reference evidence="1 2" key="1">
    <citation type="submission" date="2014-04" db="EMBL/GenBank/DDBJ databases">
        <title>Evolutionary Origins and Diversification of the Mycorrhizal Mutualists.</title>
        <authorList>
            <consortium name="DOE Joint Genome Institute"/>
            <consortium name="Mycorrhizal Genomics Consortium"/>
            <person name="Kohler A."/>
            <person name="Kuo A."/>
            <person name="Nagy L.G."/>
            <person name="Floudas D."/>
            <person name="Copeland A."/>
            <person name="Barry K.W."/>
            <person name="Cichocki N."/>
            <person name="Veneault-Fourrey C."/>
            <person name="LaButti K."/>
            <person name="Lindquist E.A."/>
            <person name="Lipzen A."/>
            <person name="Lundell T."/>
            <person name="Morin E."/>
            <person name="Murat C."/>
            <person name="Riley R."/>
            <person name="Ohm R."/>
            <person name="Sun H."/>
            <person name="Tunlid A."/>
            <person name="Henrissat B."/>
            <person name="Grigoriev I.V."/>
            <person name="Hibbett D.S."/>
            <person name="Martin F."/>
        </authorList>
    </citation>
    <scope>NUCLEOTIDE SEQUENCE [LARGE SCALE GENOMIC DNA]</scope>
    <source>
        <strain evidence="1 2">FD-317 M1</strain>
    </source>
</reference>